<keyword evidence="1" id="KW-0175">Coiled coil</keyword>
<accession>A0A935C5V6</accession>
<reference evidence="4" key="1">
    <citation type="submission" date="2021-01" db="EMBL/GenBank/DDBJ databases">
        <title>Marivirga aurantiaca sp. nov., isolated from intertidal surface sediments.</title>
        <authorList>
            <person name="Zhang M."/>
        </authorList>
    </citation>
    <scope>NUCLEOTIDE SEQUENCE</scope>
    <source>
        <strain evidence="4">S37H4</strain>
    </source>
</reference>
<dbReference type="NCBIfam" id="TIGR02231">
    <property type="entry name" value="mucoidy inhibitor MuiA family protein"/>
    <property type="match status" value="2"/>
</dbReference>
<dbReference type="InterPro" id="IPR037291">
    <property type="entry name" value="DUF4139"/>
</dbReference>
<dbReference type="PANTHER" id="PTHR31005:SF8">
    <property type="entry name" value="DUF4139 DOMAIN-CONTAINING PROTEIN"/>
    <property type="match status" value="1"/>
</dbReference>
<evidence type="ECO:0000259" key="3">
    <source>
        <dbReference type="Pfam" id="PF13600"/>
    </source>
</evidence>
<dbReference type="InterPro" id="IPR011935">
    <property type="entry name" value="CHP02231"/>
</dbReference>
<dbReference type="AlphaFoldDB" id="A0A935C5V6"/>
<dbReference type="Gene3D" id="2.60.40.1120">
    <property type="entry name" value="Carboxypeptidase-like, regulatory domain"/>
    <property type="match status" value="1"/>
</dbReference>
<evidence type="ECO:0000313" key="5">
    <source>
        <dbReference type="Proteomes" id="UP000611723"/>
    </source>
</evidence>
<dbReference type="EMBL" id="JAEQBW010000001">
    <property type="protein sequence ID" value="MBK6264025.1"/>
    <property type="molecule type" value="Genomic_DNA"/>
</dbReference>
<sequence length="628" mass="71275">MNIKTTLISSFFVLFLQPLLFGQVPLNVTMKTEIKEATVFLQGAQVFRSGATTIEAGKSSIVMKSLSPHLDDKSIQVKGEGDFTILSVNRKFNYLNELSKDKQIDSLTGRIDILEKKLSNQAARLEVLKEKQSVLDQNKELKGNTNSLQQLKQAIEFYDKELTAIKSEELKIYLERELLEQEKQKLQSQVNSVKKQKDFPSSEIVIQVESVKKVQANFTISYFVQNAGWYPKYDVKVTDVESPVNISYKASVYQNTGVDWDNVRLKFSNTEPNKGNLVPKLEPWLLNFNRNTHFRQKIMDENFSNNIGDVYGIVTDEETGEPLPGANVMVKSSNIGTTTDLSGRYSLTLPQNAQQLVISFIGMETKELPINSPQINVWLRPDVQQLSEVVVTGYGYSASQSSREVKLRGVSSLKKAETITTRTIENQKSVEFEVEEPYTIKTNWEALTVDLKDINVEAIYEYYAVPKLDKNAFLMARIINWEQFNLLEGEANLFFEGGYVGRTILDANILSDTLDISLGRDKSIMINREKVDEFTKRRFIGSNQTENVGFNITVRNKKSQAVKLILFDQVPVSANSNIEVIATDISGGKLEDKTGEISWELKLAPQKQQELKLQYEVKYPKNEQLILE</sequence>
<keyword evidence="5" id="KW-1185">Reference proteome</keyword>
<gene>
    <name evidence="4" type="ORF">JKA74_03165</name>
</gene>
<dbReference type="InterPro" id="IPR008969">
    <property type="entry name" value="CarboxyPept-like_regulatory"/>
</dbReference>
<protein>
    <submittedName>
        <fullName evidence="4">Mucoidy inhibitor MuiA family protein</fullName>
    </submittedName>
</protein>
<feature type="coiled-coil region" evidence="1">
    <location>
        <begin position="104"/>
        <end position="196"/>
    </location>
</feature>
<dbReference type="RefSeq" id="WP_201429703.1">
    <property type="nucleotide sequence ID" value="NZ_JAEQBW010000001.1"/>
</dbReference>
<evidence type="ECO:0000259" key="2">
    <source>
        <dbReference type="Pfam" id="PF13598"/>
    </source>
</evidence>
<dbReference type="Pfam" id="PF13598">
    <property type="entry name" value="DUF4139"/>
    <property type="match status" value="1"/>
</dbReference>
<dbReference type="InterPro" id="IPR025554">
    <property type="entry name" value="DUF4140"/>
</dbReference>
<dbReference type="Proteomes" id="UP000611723">
    <property type="component" value="Unassembled WGS sequence"/>
</dbReference>
<feature type="domain" description="DUF4140" evidence="3">
    <location>
        <begin position="37"/>
        <end position="134"/>
    </location>
</feature>
<dbReference type="Pfam" id="PF13715">
    <property type="entry name" value="CarbopepD_reg_2"/>
    <property type="match status" value="1"/>
</dbReference>
<evidence type="ECO:0000313" key="4">
    <source>
        <dbReference type="EMBL" id="MBK6264025.1"/>
    </source>
</evidence>
<dbReference type="PANTHER" id="PTHR31005">
    <property type="entry name" value="DUF4139 DOMAIN-CONTAINING PROTEIN"/>
    <property type="match status" value="1"/>
</dbReference>
<comment type="caution">
    <text evidence="4">The sequence shown here is derived from an EMBL/GenBank/DDBJ whole genome shotgun (WGS) entry which is preliminary data.</text>
</comment>
<proteinExistence type="predicted"/>
<evidence type="ECO:0000256" key="1">
    <source>
        <dbReference type="SAM" id="Coils"/>
    </source>
</evidence>
<name>A0A935C5V6_9BACT</name>
<feature type="domain" description="DUF4139" evidence="2">
    <location>
        <begin position="219"/>
        <end position="621"/>
    </location>
</feature>
<dbReference type="Pfam" id="PF13600">
    <property type="entry name" value="DUF4140"/>
    <property type="match status" value="1"/>
</dbReference>
<dbReference type="SUPFAM" id="SSF49464">
    <property type="entry name" value="Carboxypeptidase regulatory domain-like"/>
    <property type="match status" value="1"/>
</dbReference>
<organism evidence="4 5">
    <name type="scientific">Marivirga aurantiaca</name>
    <dbReference type="NCBI Taxonomy" id="2802615"/>
    <lineage>
        <taxon>Bacteria</taxon>
        <taxon>Pseudomonadati</taxon>
        <taxon>Bacteroidota</taxon>
        <taxon>Cytophagia</taxon>
        <taxon>Cytophagales</taxon>
        <taxon>Marivirgaceae</taxon>
        <taxon>Marivirga</taxon>
    </lineage>
</organism>